<accession>A0A8P4G0J1</accession>
<evidence type="ECO:0000256" key="3">
    <source>
        <dbReference type="SAM" id="MobiDB-lite"/>
    </source>
</evidence>
<organism evidence="5 6">
    <name type="scientific">Dicentrarchus labrax</name>
    <name type="common">European seabass</name>
    <name type="synonym">Morone labrax</name>
    <dbReference type="NCBI Taxonomy" id="13489"/>
    <lineage>
        <taxon>Eukaryota</taxon>
        <taxon>Metazoa</taxon>
        <taxon>Chordata</taxon>
        <taxon>Craniata</taxon>
        <taxon>Vertebrata</taxon>
        <taxon>Euteleostomi</taxon>
        <taxon>Actinopterygii</taxon>
        <taxon>Neopterygii</taxon>
        <taxon>Teleostei</taxon>
        <taxon>Neoteleostei</taxon>
        <taxon>Acanthomorphata</taxon>
        <taxon>Eupercaria</taxon>
        <taxon>Moronidae</taxon>
        <taxon>Dicentrarchus</taxon>
    </lineage>
</organism>
<feature type="compositionally biased region" description="Basic and acidic residues" evidence="3">
    <location>
        <begin position="640"/>
        <end position="692"/>
    </location>
</feature>
<evidence type="ECO:0000313" key="6">
    <source>
        <dbReference type="Proteomes" id="UP000694389"/>
    </source>
</evidence>
<dbReference type="GO" id="GO:0005525">
    <property type="term" value="F:GTP binding"/>
    <property type="evidence" value="ECO:0007669"/>
    <property type="project" value="UniProtKB-KW"/>
</dbReference>
<evidence type="ECO:0000256" key="1">
    <source>
        <dbReference type="RuleBase" id="RU004560"/>
    </source>
</evidence>
<keyword evidence="1" id="KW-0342">GTP-binding</keyword>
<dbReference type="InterPro" id="IPR030379">
    <property type="entry name" value="G_SEPTIN_dom"/>
</dbReference>
<dbReference type="GeneID" id="127351009"/>
<dbReference type="Proteomes" id="UP000694389">
    <property type="component" value="Unassembled WGS sequence"/>
</dbReference>
<comment type="similarity">
    <text evidence="1">Belongs to the TRAFAC class TrmE-Era-EngA-EngB-Septin-like GTPase superfamily. Septin GTPase family.</text>
</comment>
<evidence type="ECO:0000259" key="4">
    <source>
        <dbReference type="Pfam" id="PF00735"/>
    </source>
</evidence>
<dbReference type="PANTHER" id="PTHR32046:SF14">
    <property type="match status" value="1"/>
</dbReference>
<dbReference type="InterPro" id="IPR027417">
    <property type="entry name" value="P-loop_NTPase"/>
</dbReference>
<feature type="compositionally biased region" description="Polar residues" evidence="3">
    <location>
        <begin position="625"/>
        <end position="639"/>
    </location>
</feature>
<reference evidence="5" key="1">
    <citation type="submission" date="2025-08" db="UniProtKB">
        <authorList>
            <consortium name="Ensembl"/>
        </authorList>
    </citation>
    <scope>IDENTIFICATION</scope>
</reference>
<dbReference type="Ensembl" id="ENSDLAT00005067503.1">
    <property type="protein sequence ID" value="ENSDLAP00005065213.1"/>
    <property type="gene ID" value="ENSDLAG00005004496.2"/>
</dbReference>
<dbReference type="Pfam" id="PF00735">
    <property type="entry name" value="Septin"/>
    <property type="match status" value="1"/>
</dbReference>
<keyword evidence="1" id="KW-0547">Nucleotide-binding</keyword>
<protein>
    <recommendedName>
        <fullName evidence="4">Septin-type G domain-containing protein</fullName>
    </recommendedName>
</protein>
<evidence type="ECO:0000313" key="5">
    <source>
        <dbReference type="Ensembl" id="ENSDLAP00005065213.1"/>
    </source>
</evidence>
<feature type="compositionally biased region" description="Polar residues" evidence="3">
    <location>
        <begin position="585"/>
        <end position="613"/>
    </location>
</feature>
<dbReference type="OrthoDB" id="8954335at2759"/>
<feature type="region of interest" description="Disordered" evidence="3">
    <location>
        <begin position="584"/>
        <end position="729"/>
    </location>
</feature>
<reference evidence="5" key="2">
    <citation type="submission" date="2025-09" db="UniProtKB">
        <authorList>
            <consortium name="Ensembl"/>
        </authorList>
    </citation>
    <scope>IDENTIFICATION</scope>
</reference>
<dbReference type="RefSeq" id="XP_051234110.1">
    <property type="nucleotide sequence ID" value="XM_051378150.1"/>
</dbReference>
<dbReference type="FunFam" id="3.40.50.300:FF:002049">
    <property type="entry name" value="Si:ch73-170d6.2"/>
    <property type="match status" value="1"/>
</dbReference>
<keyword evidence="6" id="KW-1185">Reference proteome</keyword>
<dbReference type="AlphaFoldDB" id="A0A8P4G0J1"/>
<evidence type="ECO:0000256" key="2">
    <source>
        <dbReference type="SAM" id="Coils"/>
    </source>
</evidence>
<proteinExistence type="inferred from homology"/>
<dbReference type="Gene3D" id="3.40.50.300">
    <property type="entry name" value="P-loop containing nucleotide triphosphate hydrolases"/>
    <property type="match status" value="1"/>
</dbReference>
<dbReference type="PANTHER" id="PTHR32046">
    <property type="entry name" value="G DOMAIN-CONTAINING PROTEIN"/>
    <property type="match status" value="1"/>
</dbReference>
<feature type="compositionally biased region" description="Basic and acidic residues" evidence="3">
    <location>
        <begin position="716"/>
        <end position="729"/>
    </location>
</feature>
<feature type="coiled-coil region" evidence="2">
    <location>
        <begin position="341"/>
        <end position="392"/>
    </location>
</feature>
<sequence length="729" mass="81570">MAYLLKSAWGVILSALPGSKSNIAEKKQPAKTSPLVNLQPNDNISEGQECIQRLADAVKEKSSLLEPQTGPLPVYKIPLNEEQINLTGCRRFSLGKDSNKPNRTIMVLGATGAGKSTLINGMINYILDVEWKDSFRFKLVNEDQSKSQAESQTTEVTVYKINHQEGFKIEYSLTIVDTPGFGDTRGIERDKEITEQLRNLFSAKLGVSEIDAVCFVAQASLARLTPSQKYVFDSVLSIFGKDVAENIRVLVTFADGQRPPVLEAINAAGVPCPKTKDGLPVHFKFNNSALFADNKSSAADSMSEDEEDGGFDQMFWKMGTKSMKRFFAALNVIETKSLTMTKEVLRERKQLENSVENLQKQVKFGLAKLEEINETSQKLKEHEAEISRNENFEFEVTVTKPVQIDISGKGNFLTNCQQCHNTCHHPCGIPSDADKRGCVAMGSNGHCTVCPGKCYWNEHFNQKYKWDYKEVKEKRTVKELKEKYLKAADAKRPVQTLIGKLKAEYDEVQTEVNKLIACSAQCLNKLKEIALKPNPLSTPEYIDMIIEGEKSECKPGWKERVQSLIAMREKAECMAKVDRGEKLLQSPSTDLQHCNQGQTKNKAETDTNQNKAKPNSDIDKYPTEAGTNQNQDESNINQDQDSKLHTNIDQEQDKTDSESDQGQDSKLDTNPDADHIKTDSDSDKGQDSKLDTNPDEDQEKTDSDQGQDSKLYTNPDEDHNKTDSDSDKD</sequence>
<dbReference type="OMA" id="ECFISER"/>
<dbReference type="RefSeq" id="XP_051234109.1">
    <property type="nucleotide sequence ID" value="XM_051378149.1"/>
</dbReference>
<gene>
    <name evidence="5" type="primary">LOC127351009</name>
</gene>
<keyword evidence="2" id="KW-0175">Coiled coil</keyword>
<dbReference type="GeneTree" id="ENSGT00940000166734"/>
<feature type="domain" description="Septin-type G" evidence="4">
    <location>
        <begin position="104"/>
        <end position="184"/>
    </location>
</feature>
<dbReference type="SUPFAM" id="SSF52540">
    <property type="entry name" value="P-loop containing nucleoside triphosphate hydrolases"/>
    <property type="match status" value="1"/>
</dbReference>
<name>A0A8P4G0J1_DICLA</name>